<dbReference type="HAMAP" id="MF_00639">
    <property type="entry name" value="MurD"/>
    <property type="match status" value="1"/>
</dbReference>
<dbReference type="Pfam" id="PF08245">
    <property type="entry name" value="Mur_ligase_M"/>
    <property type="match status" value="1"/>
</dbReference>
<comment type="caution">
    <text evidence="21">The sequence shown here is derived from an EMBL/GenBank/DDBJ whole genome shotgun (WGS) entry which is preliminary data.</text>
</comment>
<evidence type="ECO:0000256" key="1">
    <source>
        <dbReference type="ARBA" id="ARBA00002734"/>
    </source>
</evidence>
<comment type="function">
    <text evidence="1 17 18">Cell wall formation. Catalyzes the addition of glutamate to the nucleotide precursor UDP-N-acetylmuramoyl-L-alanine (UMA).</text>
</comment>
<dbReference type="SUPFAM" id="SSF53244">
    <property type="entry name" value="MurD-like peptide ligases, peptide-binding domain"/>
    <property type="match status" value="1"/>
</dbReference>
<reference evidence="21 22" key="1">
    <citation type="journal article" date="2015" name="Genome Announc.">
        <title>Expanding the biotechnology potential of lactobacilli through comparative genomics of 213 strains and associated genera.</title>
        <authorList>
            <person name="Sun Z."/>
            <person name="Harris H.M."/>
            <person name="McCann A."/>
            <person name="Guo C."/>
            <person name="Argimon S."/>
            <person name="Zhang W."/>
            <person name="Yang X."/>
            <person name="Jeffery I.B."/>
            <person name="Cooney J.C."/>
            <person name="Kagawa T.F."/>
            <person name="Liu W."/>
            <person name="Song Y."/>
            <person name="Salvetti E."/>
            <person name="Wrobel A."/>
            <person name="Rasinkangas P."/>
            <person name="Parkhill J."/>
            <person name="Rea M.C."/>
            <person name="O'Sullivan O."/>
            <person name="Ritari J."/>
            <person name="Douillard F.P."/>
            <person name="Paul Ross R."/>
            <person name="Yang R."/>
            <person name="Briner A.E."/>
            <person name="Felis G.E."/>
            <person name="de Vos W.M."/>
            <person name="Barrangou R."/>
            <person name="Klaenhammer T.R."/>
            <person name="Caufield P.W."/>
            <person name="Cui Y."/>
            <person name="Zhang H."/>
            <person name="O'Toole P.W."/>
        </authorList>
    </citation>
    <scope>NUCLEOTIDE SEQUENCE [LARGE SCALE GENOMIC DNA]</scope>
    <source>
        <strain evidence="21 22">DSM 20605</strain>
    </source>
</reference>
<dbReference type="PATRIC" id="fig|1133569.4.peg.131"/>
<evidence type="ECO:0000256" key="6">
    <source>
        <dbReference type="ARBA" id="ARBA00015655"/>
    </source>
</evidence>
<dbReference type="EC" id="6.3.2.9" evidence="5 17"/>
<evidence type="ECO:0000259" key="20">
    <source>
        <dbReference type="Pfam" id="PF08245"/>
    </source>
</evidence>
<dbReference type="GO" id="GO:0009252">
    <property type="term" value="P:peptidoglycan biosynthetic process"/>
    <property type="evidence" value="ECO:0007669"/>
    <property type="project" value="UniProtKB-UniRule"/>
</dbReference>
<protein>
    <recommendedName>
        <fullName evidence="6 17">UDP-N-acetylmuramoylalanine--D-glutamate ligase</fullName>
        <ecNumber evidence="5 17">6.3.2.9</ecNumber>
    </recommendedName>
    <alternativeName>
        <fullName evidence="15 17">D-glutamic acid-adding enzyme</fullName>
    </alternativeName>
    <alternativeName>
        <fullName evidence="14 17">UDP-N-acetylmuramoyl-L-alanyl-D-glutamate synthetase</fullName>
    </alternativeName>
</protein>
<keyword evidence="17 18" id="KW-0132">Cell division</keyword>
<dbReference type="InterPro" id="IPR005762">
    <property type="entry name" value="MurD"/>
</dbReference>
<dbReference type="Gene3D" id="3.40.1190.10">
    <property type="entry name" value="Mur-like, catalytic domain"/>
    <property type="match status" value="1"/>
</dbReference>
<evidence type="ECO:0000256" key="10">
    <source>
        <dbReference type="ARBA" id="ARBA00022840"/>
    </source>
</evidence>
<dbReference type="PANTHER" id="PTHR43692">
    <property type="entry name" value="UDP-N-ACETYLMURAMOYLALANINE--D-GLUTAMATE LIGASE"/>
    <property type="match status" value="1"/>
</dbReference>
<dbReference type="Gene3D" id="3.40.50.720">
    <property type="entry name" value="NAD(P)-binding Rossmann-like Domain"/>
    <property type="match status" value="1"/>
</dbReference>
<keyword evidence="7 17" id="KW-0963">Cytoplasm</keyword>
<feature type="binding site" evidence="17">
    <location>
        <begin position="118"/>
        <end position="124"/>
    </location>
    <ligand>
        <name>ATP</name>
        <dbReference type="ChEBI" id="CHEBI:30616"/>
    </ligand>
</feature>
<dbReference type="AlphaFoldDB" id="A0A0R2CGS4"/>
<evidence type="ECO:0000313" key="22">
    <source>
        <dbReference type="Proteomes" id="UP000051576"/>
    </source>
</evidence>
<evidence type="ECO:0000256" key="16">
    <source>
        <dbReference type="ARBA" id="ARBA00047632"/>
    </source>
</evidence>
<evidence type="ECO:0000256" key="5">
    <source>
        <dbReference type="ARBA" id="ARBA00012212"/>
    </source>
</evidence>
<dbReference type="GO" id="GO:0008764">
    <property type="term" value="F:UDP-N-acetylmuramoylalanine-D-glutamate ligase activity"/>
    <property type="evidence" value="ECO:0007669"/>
    <property type="project" value="UniProtKB-UniRule"/>
</dbReference>
<dbReference type="InterPro" id="IPR036615">
    <property type="entry name" value="Mur_ligase_C_dom_sf"/>
</dbReference>
<dbReference type="GO" id="GO:0051301">
    <property type="term" value="P:cell division"/>
    <property type="evidence" value="ECO:0007669"/>
    <property type="project" value="UniProtKB-KW"/>
</dbReference>
<dbReference type="STRING" id="1133569.FD21_GL000131"/>
<dbReference type="GO" id="GO:0005737">
    <property type="term" value="C:cytoplasm"/>
    <property type="evidence" value="ECO:0007669"/>
    <property type="project" value="UniProtKB-SubCell"/>
</dbReference>
<accession>A0A0R2CGS4</accession>
<evidence type="ECO:0000256" key="13">
    <source>
        <dbReference type="ARBA" id="ARBA00023316"/>
    </source>
</evidence>
<evidence type="ECO:0000256" key="18">
    <source>
        <dbReference type="RuleBase" id="RU003664"/>
    </source>
</evidence>
<dbReference type="InterPro" id="IPR013221">
    <property type="entry name" value="Mur_ligase_cen"/>
</dbReference>
<evidence type="ECO:0000256" key="12">
    <source>
        <dbReference type="ARBA" id="ARBA00022984"/>
    </source>
</evidence>
<evidence type="ECO:0000256" key="14">
    <source>
        <dbReference type="ARBA" id="ARBA00030398"/>
    </source>
</evidence>
<dbReference type="GO" id="GO:0008360">
    <property type="term" value="P:regulation of cell shape"/>
    <property type="evidence" value="ECO:0007669"/>
    <property type="project" value="UniProtKB-KW"/>
</dbReference>
<dbReference type="SUPFAM" id="SSF51984">
    <property type="entry name" value="MurCD N-terminal domain"/>
    <property type="match status" value="1"/>
</dbReference>
<gene>
    <name evidence="17" type="primary">murD</name>
    <name evidence="21" type="ORF">FD21_GL000131</name>
</gene>
<keyword evidence="10 17" id="KW-0067">ATP-binding</keyword>
<keyword evidence="12 17" id="KW-0573">Peptidoglycan synthesis</keyword>
<dbReference type="OrthoDB" id="9809796at2"/>
<dbReference type="InterPro" id="IPR036565">
    <property type="entry name" value="Mur-like_cat_sf"/>
</dbReference>
<comment type="pathway">
    <text evidence="3 17 18">Cell wall biogenesis; peptidoglycan biosynthesis.</text>
</comment>
<dbReference type="Pfam" id="PF02875">
    <property type="entry name" value="Mur_ligase_C"/>
    <property type="match status" value="1"/>
</dbReference>
<dbReference type="NCBIfam" id="TIGR01087">
    <property type="entry name" value="murD"/>
    <property type="match status" value="1"/>
</dbReference>
<organism evidence="21 22">
    <name type="scientific">Liquorilactobacillus vini DSM 20605</name>
    <dbReference type="NCBI Taxonomy" id="1133569"/>
    <lineage>
        <taxon>Bacteria</taxon>
        <taxon>Bacillati</taxon>
        <taxon>Bacillota</taxon>
        <taxon>Bacilli</taxon>
        <taxon>Lactobacillales</taxon>
        <taxon>Lactobacillaceae</taxon>
        <taxon>Liquorilactobacillus</taxon>
    </lineage>
</organism>
<keyword evidence="8 17" id="KW-0436">Ligase</keyword>
<keyword evidence="17 18" id="KW-0131">Cell cycle</keyword>
<proteinExistence type="inferred from homology"/>
<name>A0A0R2CGS4_9LACO</name>
<evidence type="ECO:0000259" key="19">
    <source>
        <dbReference type="Pfam" id="PF02875"/>
    </source>
</evidence>
<dbReference type="PANTHER" id="PTHR43692:SF1">
    <property type="entry name" value="UDP-N-ACETYLMURAMOYLALANINE--D-GLUTAMATE LIGASE"/>
    <property type="match status" value="1"/>
</dbReference>
<dbReference type="Gene3D" id="3.90.190.20">
    <property type="entry name" value="Mur ligase, C-terminal domain"/>
    <property type="match status" value="1"/>
</dbReference>
<evidence type="ECO:0000256" key="2">
    <source>
        <dbReference type="ARBA" id="ARBA00004496"/>
    </source>
</evidence>
<evidence type="ECO:0000256" key="9">
    <source>
        <dbReference type="ARBA" id="ARBA00022741"/>
    </source>
</evidence>
<evidence type="ECO:0000256" key="8">
    <source>
        <dbReference type="ARBA" id="ARBA00022598"/>
    </source>
</evidence>
<keyword evidence="9 17" id="KW-0547">Nucleotide-binding</keyword>
<dbReference type="InterPro" id="IPR004101">
    <property type="entry name" value="Mur_ligase_C"/>
</dbReference>
<comment type="similarity">
    <text evidence="4 17">Belongs to the MurCDEF family.</text>
</comment>
<evidence type="ECO:0000256" key="7">
    <source>
        <dbReference type="ARBA" id="ARBA00022490"/>
    </source>
</evidence>
<dbReference type="EMBL" id="AYYX01000010">
    <property type="protein sequence ID" value="KRM89204.1"/>
    <property type="molecule type" value="Genomic_DNA"/>
</dbReference>
<dbReference type="SUPFAM" id="SSF53623">
    <property type="entry name" value="MurD-like peptide ligases, catalytic domain"/>
    <property type="match status" value="1"/>
</dbReference>
<comment type="subcellular location">
    <subcellularLocation>
        <location evidence="2 17 18">Cytoplasm</location>
    </subcellularLocation>
</comment>
<evidence type="ECO:0000313" key="21">
    <source>
        <dbReference type="EMBL" id="KRM89204.1"/>
    </source>
</evidence>
<evidence type="ECO:0000256" key="4">
    <source>
        <dbReference type="ARBA" id="ARBA00010416"/>
    </source>
</evidence>
<evidence type="ECO:0000256" key="11">
    <source>
        <dbReference type="ARBA" id="ARBA00022960"/>
    </source>
</evidence>
<evidence type="ECO:0000256" key="3">
    <source>
        <dbReference type="ARBA" id="ARBA00004752"/>
    </source>
</evidence>
<keyword evidence="11 17" id="KW-0133">Cell shape</keyword>
<keyword evidence="13 17" id="KW-0961">Cell wall biogenesis/degradation</keyword>
<dbReference type="eggNOG" id="COG0771">
    <property type="taxonomic scope" value="Bacteria"/>
</dbReference>
<dbReference type="GO" id="GO:0005524">
    <property type="term" value="F:ATP binding"/>
    <property type="evidence" value="ECO:0007669"/>
    <property type="project" value="UniProtKB-UniRule"/>
</dbReference>
<dbReference type="UniPathway" id="UPA00219"/>
<feature type="domain" description="Mur ligase central" evidence="20">
    <location>
        <begin position="116"/>
        <end position="292"/>
    </location>
</feature>
<comment type="catalytic activity">
    <reaction evidence="16 17 18">
        <text>UDP-N-acetyl-alpha-D-muramoyl-L-alanine + D-glutamate + ATP = UDP-N-acetyl-alpha-D-muramoyl-L-alanyl-D-glutamate + ADP + phosphate + H(+)</text>
        <dbReference type="Rhea" id="RHEA:16429"/>
        <dbReference type="ChEBI" id="CHEBI:15378"/>
        <dbReference type="ChEBI" id="CHEBI:29986"/>
        <dbReference type="ChEBI" id="CHEBI:30616"/>
        <dbReference type="ChEBI" id="CHEBI:43474"/>
        <dbReference type="ChEBI" id="CHEBI:83898"/>
        <dbReference type="ChEBI" id="CHEBI:83900"/>
        <dbReference type="ChEBI" id="CHEBI:456216"/>
        <dbReference type="EC" id="6.3.2.9"/>
    </reaction>
</comment>
<evidence type="ECO:0000256" key="15">
    <source>
        <dbReference type="ARBA" id="ARBA00032324"/>
    </source>
</evidence>
<evidence type="ECO:0000256" key="17">
    <source>
        <dbReference type="HAMAP-Rule" id="MF_00639"/>
    </source>
</evidence>
<feature type="domain" description="Mur ligase C-terminal" evidence="19">
    <location>
        <begin position="314"/>
        <end position="427"/>
    </location>
</feature>
<keyword evidence="22" id="KW-1185">Reference proteome</keyword>
<sequence length="457" mass="50424">MKAITTYQNKKVLVLGLGQSGLNAARLLHKLGAKVTVNDLKAPKDPQVISELTALGIKVITGRHPLELAKQNDLMVKNPGIPYTNPLVKAALKNQLPIITEPELAYEVSVAPMVAITGTNGKTTTTTLTTLMLAEQRLKGKAYAAGNIGIPASQVAQKATKDDVIVTELSSFQLLGISKLHPKIAVITNIYEAHLDYHGDRKNYVNAKMRITMNQTPTDYLVINWDSAEWRQLSERSKAQIVPFSRKQEVKTGAYQKGDYLYFRGEQIIKVADIKLPGVQNIEDALAAIAVAKLMGKSNFAICQVLRTFGGVRHRMQYVETIKQRRFYNDTEATNIEACQRALESFQQPIVLIAGGLDRGFGFESLLPYLKKLRGLICMGQTAQAIAEMGEKAGVKQIKFAKSVVEAVPLAYQQSQPGDVVLLSPACASWDQYPRCEVRGDLFIQAVENLKKNQEEN</sequence>
<dbReference type="Proteomes" id="UP000051576">
    <property type="component" value="Unassembled WGS sequence"/>
</dbReference>
<dbReference type="GO" id="GO:0071555">
    <property type="term" value="P:cell wall organization"/>
    <property type="evidence" value="ECO:0007669"/>
    <property type="project" value="UniProtKB-KW"/>
</dbReference>
<dbReference type="Pfam" id="PF21799">
    <property type="entry name" value="MurD-like_N"/>
    <property type="match status" value="1"/>
</dbReference>